<keyword evidence="1" id="KW-1133">Transmembrane helix</keyword>
<evidence type="ECO:0000313" key="4">
    <source>
        <dbReference type="Proteomes" id="UP001151079"/>
    </source>
</evidence>
<reference evidence="3" key="1">
    <citation type="submission" date="2022-10" db="EMBL/GenBank/DDBJ databases">
        <title>Two novel species of Flavobacterium.</title>
        <authorList>
            <person name="Liu Q."/>
            <person name="Xin Y.-H."/>
        </authorList>
    </citation>
    <scope>NUCLEOTIDE SEQUENCE</scope>
    <source>
        <strain evidence="3">LS1R49</strain>
    </source>
</reference>
<evidence type="ECO:0000256" key="1">
    <source>
        <dbReference type="SAM" id="Phobius"/>
    </source>
</evidence>
<keyword evidence="1" id="KW-0812">Transmembrane</keyword>
<evidence type="ECO:0000313" key="3">
    <source>
        <dbReference type="EMBL" id="MCV9926631.1"/>
    </source>
</evidence>
<dbReference type="AlphaFoldDB" id="A0A9X2ZD93"/>
<sequence length="185" mass="21184">MSEQKKLLESQIREIYGRVIYTHKTHEKCADVLKERNDCLKITEVILSALTTTSILVVIFGEGIVFQFLAALFSTTLLCLTLYSKDYNLLALAEKHKQAALDILEVREKLLSLLVDIRIGNKDVGDYQIERNKLNDQLVNTYRGAPKTINKAYKIASKALQKNEEFTFSVEEIDKFLPESLRRSI</sequence>
<dbReference type="NCBIfam" id="NF033632">
    <property type="entry name" value="SLATT_4"/>
    <property type="match status" value="1"/>
</dbReference>
<accession>A0A9X2ZD93</accession>
<protein>
    <submittedName>
        <fullName evidence="3">SLATT domain-containing protein</fullName>
    </submittedName>
</protein>
<keyword evidence="1" id="KW-0472">Membrane</keyword>
<dbReference type="Pfam" id="PF18186">
    <property type="entry name" value="SLATT_4"/>
    <property type="match status" value="1"/>
</dbReference>
<dbReference type="InterPro" id="IPR040811">
    <property type="entry name" value="SLATT_4"/>
</dbReference>
<evidence type="ECO:0000259" key="2">
    <source>
        <dbReference type="Pfam" id="PF18186"/>
    </source>
</evidence>
<keyword evidence="4" id="KW-1185">Reference proteome</keyword>
<gene>
    <name evidence="3" type="ORF">OIU83_03170</name>
</gene>
<dbReference type="EMBL" id="JAOZEW010000002">
    <property type="protein sequence ID" value="MCV9926631.1"/>
    <property type="molecule type" value="Genomic_DNA"/>
</dbReference>
<name>A0A9X2ZD93_9FLAO</name>
<organism evidence="3 4">
    <name type="scientific">Flavobacterium shii</name>
    <dbReference type="NCBI Taxonomy" id="2987687"/>
    <lineage>
        <taxon>Bacteria</taxon>
        <taxon>Pseudomonadati</taxon>
        <taxon>Bacteroidota</taxon>
        <taxon>Flavobacteriia</taxon>
        <taxon>Flavobacteriales</taxon>
        <taxon>Flavobacteriaceae</taxon>
        <taxon>Flavobacterium</taxon>
    </lineage>
</organism>
<feature type="domain" description="SMODS and SLOG-associating 2TM effector" evidence="2">
    <location>
        <begin position="8"/>
        <end position="172"/>
    </location>
</feature>
<dbReference type="RefSeq" id="WP_264204820.1">
    <property type="nucleotide sequence ID" value="NZ_JAOZEW010000002.1"/>
</dbReference>
<feature type="transmembrane region" description="Helical" evidence="1">
    <location>
        <begin position="42"/>
        <end position="60"/>
    </location>
</feature>
<comment type="caution">
    <text evidence="3">The sequence shown here is derived from an EMBL/GenBank/DDBJ whole genome shotgun (WGS) entry which is preliminary data.</text>
</comment>
<proteinExistence type="predicted"/>
<dbReference type="Proteomes" id="UP001151079">
    <property type="component" value="Unassembled WGS sequence"/>
</dbReference>